<comment type="caution">
    <text evidence="3">The sequence shown here is derived from an EMBL/GenBank/DDBJ whole genome shotgun (WGS) entry which is preliminary data.</text>
</comment>
<gene>
    <name evidence="3" type="ORF">J43TS3_12950</name>
</gene>
<dbReference type="InterPro" id="IPR004380">
    <property type="entry name" value="Asp_race"/>
</dbReference>
<evidence type="ECO:0000313" key="4">
    <source>
        <dbReference type="Proteomes" id="UP000676917"/>
    </source>
</evidence>
<dbReference type="AlphaFoldDB" id="A0A919X7Y4"/>
<dbReference type="InterPro" id="IPR015942">
    <property type="entry name" value="Asp/Glu/hydantoin_racemase"/>
</dbReference>
<dbReference type="InterPro" id="IPR001920">
    <property type="entry name" value="Asp/Glu_race"/>
</dbReference>
<dbReference type="GO" id="GO:0047661">
    <property type="term" value="F:amino-acid racemase activity"/>
    <property type="evidence" value="ECO:0007669"/>
    <property type="project" value="InterPro"/>
</dbReference>
<dbReference type="PANTHER" id="PTHR21198">
    <property type="entry name" value="GLUTAMATE RACEMASE"/>
    <property type="match status" value="1"/>
</dbReference>
<sequence>MKQKKLGVLGGMGPVATSLFFERVIDNTVANKDQEHIDMVILNHATIPDRTRAILENDKELFLEAVKNDFAIFQAADIDHIAIPCNTSHYFYHEMQAMTSIPIINMIEETVKRIQQQFGQHTTVGILATDGTINTGIYQQECHKFNMKALTPNRHVQEQVMRTIYDFKADKPIDTEAFNGIIRSMLEECDCVILGCTELSCIHIVDELKPYCVDAMQVLVNEAIIRSGKRLKHDVLVPNLE</sequence>
<comment type="similarity">
    <text evidence="1">Belongs to the aspartate/glutamate racemases family.</text>
</comment>
<dbReference type="Gene3D" id="3.40.50.1860">
    <property type="match status" value="2"/>
</dbReference>
<dbReference type="EMBL" id="BORP01000002">
    <property type="protein sequence ID" value="GIO26684.1"/>
    <property type="molecule type" value="Genomic_DNA"/>
</dbReference>
<reference evidence="3" key="1">
    <citation type="submission" date="2021-03" db="EMBL/GenBank/DDBJ databases">
        <title>Antimicrobial resistance genes in bacteria isolated from Japanese honey, and their potential for conferring macrolide and lincosamide resistance in the American foulbrood pathogen Paenibacillus larvae.</title>
        <authorList>
            <person name="Okamoto M."/>
            <person name="Kumagai M."/>
            <person name="Kanamori H."/>
            <person name="Takamatsu D."/>
        </authorList>
    </citation>
    <scope>NUCLEOTIDE SEQUENCE</scope>
    <source>
        <strain evidence="3">J43TS3</strain>
    </source>
</reference>
<protein>
    <submittedName>
        <fullName evidence="3">Aspartate racemase</fullName>
    </submittedName>
</protein>
<dbReference type="PANTHER" id="PTHR21198:SF7">
    <property type="entry name" value="ASPARTATE-GLUTAMATE RACEMASE FAMILY"/>
    <property type="match status" value="1"/>
</dbReference>
<keyword evidence="4" id="KW-1185">Reference proteome</keyword>
<dbReference type="SUPFAM" id="SSF53681">
    <property type="entry name" value="Aspartate/glutamate racemase"/>
    <property type="match status" value="2"/>
</dbReference>
<name>A0A919X7Y4_9BACI</name>
<dbReference type="Pfam" id="PF01177">
    <property type="entry name" value="Asp_Glu_race"/>
    <property type="match status" value="1"/>
</dbReference>
<evidence type="ECO:0000256" key="2">
    <source>
        <dbReference type="ARBA" id="ARBA00023235"/>
    </source>
</evidence>
<dbReference type="RefSeq" id="WP_212920197.1">
    <property type="nucleotide sequence ID" value="NZ_BORP01000002.1"/>
</dbReference>
<evidence type="ECO:0000256" key="1">
    <source>
        <dbReference type="ARBA" id="ARBA00007847"/>
    </source>
</evidence>
<evidence type="ECO:0000313" key="3">
    <source>
        <dbReference type="EMBL" id="GIO26684.1"/>
    </source>
</evidence>
<dbReference type="InterPro" id="IPR018187">
    <property type="entry name" value="Asp/Glu_racemase_AS_1"/>
</dbReference>
<keyword evidence="2" id="KW-0413">Isomerase</keyword>
<organism evidence="3 4">
    <name type="scientific">Ornithinibacillus bavariensis</name>
    <dbReference type="NCBI Taxonomy" id="545502"/>
    <lineage>
        <taxon>Bacteria</taxon>
        <taxon>Bacillati</taxon>
        <taxon>Bacillota</taxon>
        <taxon>Bacilli</taxon>
        <taxon>Bacillales</taxon>
        <taxon>Bacillaceae</taxon>
        <taxon>Ornithinibacillus</taxon>
    </lineage>
</organism>
<proteinExistence type="inferred from homology"/>
<dbReference type="PROSITE" id="PS00923">
    <property type="entry name" value="ASP_GLU_RACEMASE_1"/>
    <property type="match status" value="1"/>
</dbReference>
<dbReference type="NCBIfam" id="TIGR00035">
    <property type="entry name" value="asp_race"/>
    <property type="match status" value="1"/>
</dbReference>
<dbReference type="Proteomes" id="UP000676917">
    <property type="component" value="Unassembled WGS sequence"/>
</dbReference>
<accession>A0A919X7Y4</accession>